<name>A0ABN2BRB6_9ACTN</name>
<dbReference type="Proteomes" id="UP001500842">
    <property type="component" value="Unassembled WGS sequence"/>
</dbReference>
<protein>
    <submittedName>
        <fullName evidence="1">Uncharacterized protein</fullName>
    </submittedName>
</protein>
<keyword evidence="2" id="KW-1185">Reference proteome</keyword>
<reference evidence="1 2" key="1">
    <citation type="journal article" date="2019" name="Int. J. Syst. Evol. Microbiol.">
        <title>The Global Catalogue of Microorganisms (GCM) 10K type strain sequencing project: providing services to taxonomists for standard genome sequencing and annotation.</title>
        <authorList>
            <consortium name="The Broad Institute Genomics Platform"/>
            <consortium name="The Broad Institute Genome Sequencing Center for Infectious Disease"/>
            <person name="Wu L."/>
            <person name="Ma J."/>
        </authorList>
    </citation>
    <scope>NUCLEOTIDE SEQUENCE [LARGE SCALE GENOMIC DNA]</scope>
    <source>
        <strain evidence="1 2">JCM 14942</strain>
    </source>
</reference>
<accession>A0ABN2BRB6</accession>
<proteinExistence type="predicted"/>
<dbReference type="EMBL" id="BAAAOR010000041">
    <property type="protein sequence ID" value="GAA1545643.1"/>
    <property type="molecule type" value="Genomic_DNA"/>
</dbReference>
<evidence type="ECO:0000313" key="2">
    <source>
        <dbReference type="Proteomes" id="UP001500842"/>
    </source>
</evidence>
<gene>
    <name evidence="1" type="ORF">GCM10009788_55030</name>
</gene>
<dbReference type="RefSeq" id="WP_181410672.1">
    <property type="nucleotide sequence ID" value="NZ_BAAAOR010000041.1"/>
</dbReference>
<organism evidence="1 2">
    <name type="scientific">Nocardioides humi</name>
    <dbReference type="NCBI Taxonomy" id="449461"/>
    <lineage>
        <taxon>Bacteria</taxon>
        <taxon>Bacillati</taxon>
        <taxon>Actinomycetota</taxon>
        <taxon>Actinomycetes</taxon>
        <taxon>Propionibacteriales</taxon>
        <taxon>Nocardioidaceae</taxon>
        <taxon>Nocardioides</taxon>
    </lineage>
</organism>
<comment type="caution">
    <text evidence="1">The sequence shown here is derived from an EMBL/GenBank/DDBJ whole genome shotgun (WGS) entry which is preliminary data.</text>
</comment>
<evidence type="ECO:0000313" key="1">
    <source>
        <dbReference type="EMBL" id="GAA1545643.1"/>
    </source>
</evidence>
<sequence length="55" mass="6010">MTEREHLHAELDLELARLASAEARAGVEEVELRAYGVRLRSLHAAVMVVEEAPGG</sequence>